<feature type="domain" description="Immunoglobulin V-set" evidence="3">
    <location>
        <begin position="26"/>
        <end position="115"/>
    </location>
</feature>
<protein>
    <recommendedName>
        <fullName evidence="3">Immunoglobulin V-set domain-containing protein</fullName>
    </recommendedName>
</protein>
<evidence type="ECO:0000256" key="2">
    <source>
        <dbReference type="SAM" id="SignalP"/>
    </source>
</evidence>
<dbReference type="Gene3D" id="2.60.40.10">
    <property type="entry name" value="Immunoglobulins"/>
    <property type="match status" value="1"/>
</dbReference>
<accession>A0A8C2CWZ6</accession>
<dbReference type="FunFam" id="2.60.40.10:FF:002431">
    <property type="entry name" value="Si:ch211-222k6.3"/>
    <property type="match status" value="1"/>
</dbReference>
<dbReference type="Pfam" id="PF07686">
    <property type="entry name" value="V-set"/>
    <property type="match status" value="1"/>
</dbReference>
<dbReference type="PANTHER" id="PTHR21063">
    <property type="entry name" value="LFA-3"/>
    <property type="match status" value="1"/>
</dbReference>
<sequence>MTMVQKFVLFCLWHLFGVFGDTVTVKSVSVLEGDSVTLETGFTEMMDDHLIQWKFGNKNTLIAEINVMTDSMTVYDDVLDERFRDRLKMDHQTGSLTIMNITAQHAGLYQLQSNSVYELFSITVHAPVTAAAVVPKCKHLNITELCQTHAEVHVHGCDSAEAVMRLVVTALMGVAAAAAVVLLLNDVRAARG</sequence>
<name>A0A8C2CWZ6_CYPCA</name>
<keyword evidence="1" id="KW-0472">Membrane</keyword>
<dbReference type="SUPFAM" id="SSF48726">
    <property type="entry name" value="Immunoglobulin"/>
    <property type="match status" value="1"/>
</dbReference>
<proteinExistence type="predicted"/>
<dbReference type="InterPro" id="IPR013783">
    <property type="entry name" value="Ig-like_fold"/>
</dbReference>
<evidence type="ECO:0000313" key="4">
    <source>
        <dbReference type="Ensembl" id="ENSCCRP00020018348.1"/>
    </source>
</evidence>
<dbReference type="InterPro" id="IPR013106">
    <property type="entry name" value="Ig_V-set"/>
</dbReference>
<keyword evidence="1" id="KW-0812">Transmembrane</keyword>
<feature type="transmembrane region" description="Helical" evidence="1">
    <location>
        <begin position="162"/>
        <end position="184"/>
    </location>
</feature>
<feature type="chain" id="PRO_5034798868" description="Immunoglobulin V-set domain-containing protein" evidence="2">
    <location>
        <begin position="21"/>
        <end position="192"/>
    </location>
</feature>
<dbReference type="Proteomes" id="UP000694701">
    <property type="component" value="Unplaced"/>
</dbReference>
<organism evidence="4 5">
    <name type="scientific">Cyprinus carpio</name>
    <name type="common">Common carp</name>
    <dbReference type="NCBI Taxonomy" id="7962"/>
    <lineage>
        <taxon>Eukaryota</taxon>
        <taxon>Metazoa</taxon>
        <taxon>Chordata</taxon>
        <taxon>Craniata</taxon>
        <taxon>Vertebrata</taxon>
        <taxon>Euteleostomi</taxon>
        <taxon>Actinopterygii</taxon>
        <taxon>Neopterygii</taxon>
        <taxon>Teleostei</taxon>
        <taxon>Ostariophysi</taxon>
        <taxon>Cypriniformes</taxon>
        <taxon>Cyprinidae</taxon>
        <taxon>Cyprininae</taxon>
        <taxon>Cyprinus</taxon>
    </lineage>
</organism>
<evidence type="ECO:0000259" key="3">
    <source>
        <dbReference type="Pfam" id="PF07686"/>
    </source>
</evidence>
<keyword evidence="1" id="KW-1133">Transmembrane helix</keyword>
<evidence type="ECO:0000313" key="5">
    <source>
        <dbReference type="Proteomes" id="UP000694701"/>
    </source>
</evidence>
<keyword evidence="2" id="KW-0732">Signal</keyword>
<evidence type="ECO:0000256" key="1">
    <source>
        <dbReference type="SAM" id="Phobius"/>
    </source>
</evidence>
<dbReference type="InterPro" id="IPR036179">
    <property type="entry name" value="Ig-like_dom_sf"/>
</dbReference>
<dbReference type="AlphaFoldDB" id="A0A8C2CWZ6"/>
<dbReference type="Ensembl" id="ENSCCRT00020020154.1">
    <property type="protein sequence ID" value="ENSCCRP00020018348.1"/>
    <property type="gene ID" value="ENSCCRG00020008718.1"/>
</dbReference>
<feature type="signal peptide" evidence="2">
    <location>
        <begin position="1"/>
        <end position="20"/>
    </location>
</feature>
<reference evidence="4" key="1">
    <citation type="submission" date="2025-08" db="UniProtKB">
        <authorList>
            <consortium name="Ensembl"/>
        </authorList>
    </citation>
    <scope>IDENTIFICATION</scope>
</reference>
<dbReference type="PANTHER" id="PTHR21063:SF4">
    <property type="entry name" value="CD48 ANTIGEN-RELATED"/>
    <property type="match status" value="1"/>
</dbReference>